<comment type="similarity">
    <text evidence="2">Belongs to the TAF8 family.</text>
</comment>
<protein>
    <recommendedName>
        <fullName evidence="3">Transcription initiation factor TFIID subunit 8</fullName>
    </recommendedName>
</protein>
<evidence type="ECO:0000256" key="7">
    <source>
        <dbReference type="SAM" id="MobiDB-lite"/>
    </source>
</evidence>
<dbReference type="InParanoid" id="A0A165H2Q3"/>
<dbReference type="CDD" id="cd00076">
    <property type="entry name" value="HFD_SF"/>
    <property type="match status" value="1"/>
</dbReference>
<feature type="region of interest" description="Disordered" evidence="7">
    <location>
        <begin position="1"/>
        <end position="25"/>
    </location>
</feature>
<dbReference type="InterPro" id="IPR009072">
    <property type="entry name" value="Histone-fold"/>
</dbReference>
<dbReference type="GO" id="GO:0006367">
    <property type="term" value="P:transcription initiation at RNA polymerase II promoter"/>
    <property type="evidence" value="ECO:0007669"/>
    <property type="project" value="TreeGrafter"/>
</dbReference>
<feature type="region of interest" description="Disordered" evidence="7">
    <location>
        <begin position="213"/>
        <end position="242"/>
    </location>
</feature>
<keyword evidence="4" id="KW-0805">Transcription regulation</keyword>
<dbReference type="AlphaFoldDB" id="A0A165H2Q3"/>
<evidence type="ECO:0000259" key="8">
    <source>
        <dbReference type="Pfam" id="PF10406"/>
    </source>
</evidence>
<comment type="subcellular location">
    <subcellularLocation>
        <location evidence="1">Nucleus</location>
    </subcellularLocation>
</comment>
<dbReference type="EMBL" id="KV423947">
    <property type="protein sequence ID" value="KZT58793.1"/>
    <property type="molecule type" value="Genomic_DNA"/>
</dbReference>
<dbReference type="GO" id="GO:0046982">
    <property type="term" value="F:protein heterodimerization activity"/>
    <property type="evidence" value="ECO:0007669"/>
    <property type="project" value="InterPro"/>
</dbReference>
<dbReference type="PANTHER" id="PTHR46469:SF1">
    <property type="entry name" value="TRANSCRIPTION INITIATION FACTOR TFIID SUBUNIT 8"/>
    <property type="match status" value="1"/>
</dbReference>
<dbReference type="PANTHER" id="PTHR46469">
    <property type="entry name" value="TRANSCRIPTION INITIATION FACTOR TFIID SUBUNIT 8"/>
    <property type="match status" value="1"/>
</dbReference>
<evidence type="ECO:0000256" key="4">
    <source>
        <dbReference type="ARBA" id="ARBA00023015"/>
    </source>
</evidence>
<evidence type="ECO:0000256" key="2">
    <source>
        <dbReference type="ARBA" id="ARBA00008767"/>
    </source>
</evidence>
<dbReference type="InterPro" id="IPR037818">
    <property type="entry name" value="TAF8"/>
</dbReference>
<feature type="domain" description="Transcription factor TFIID subunit 8 C-terminal" evidence="8">
    <location>
        <begin position="157"/>
        <end position="205"/>
    </location>
</feature>
<keyword evidence="10" id="KW-1185">Reference proteome</keyword>
<organism evidence="9 10">
    <name type="scientific">Calocera cornea HHB12733</name>
    <dbReference type="NCBI Taxonomy" id="1353952"/>
    <lineage>
        <taxon>Eukaryota</taxon>
        <taxon>Fungi</taxon>
        <taxon>Dikarya</taxon>
        <taxon>Basidiomycota</taxon>
        <taxon>Agaricomycotina</taxon>
        <taxon>Dacrymycetes</taxon>
        <taxon>Dacrymycetales</taxon>
        <taxon>Dacrymycetaceae</taxon>
        <taxon>Calocera</taxon>
    </lineage>
</organism>
<reference evidence="9 10" key="1">
    <citation type="journal article" date="2016" name="Mol. Biol. Evol.">
        <title>Comparative Genomics of Early-Diverging Mushroom-Forming Fungi Provides Insights into the Origins of Lignocellulose Decay Capabilities.</title>
        <authorList>
            <person name="Nagy L.G."/>
            <person name="Riley R."/>
            <person name="Tritt A."/>
            <person name="Adam C."/>
            <person name="Daum C."/>
            <person name="Floudas D."/>
            <person name="Sun H."/>
            <person name="Yadav J.S."/>
            <person name="Pangilinan J."/>
            <person name="Larsson K.H."/>
            <person name="Matsuura K."/>
            <person name="Barry K."/>
            <person name="Labutti K."/>
            <person name="Kuo R."/>
            <person name="Ohm R.A."/>
            <person name="Bhattacharya S.S."/>
            <person name="Shirouzu T."/>
            <person name="Yoshinaga Y."/>
            <person name="Martin F.M."/>
            <person name="Grigoriev I.V."/>
            <person name="Hibbett D.S."/>
        </authorList>
    </citation>
    <scope>NUCLEOTIDE SEQUENCE [LARGE SCALE GENOMIC DNA]</scope>
    <source>
        <strain evidence="9 10">HHB12733</strain>
    </source>
</reference>
<dbReference type="OrthoDB" id="2193813at2759"/>
<dbReference type="STRING" id="1353952.A0A165H2Q3"/>
<evidence type="ECO:0000313" key="10">
    <source>
        <dbReference type="Proteomes" id="UP000076842"/>
    </source>
</evidence>
<evidence type="ECO:0000256" key="3">
    <source>
        <dbReference type="ARBA" id="ARBA00017307"/>
    </source>
</evidence>
<accession>A0A165H2Q3</accession>
<dbReference type="InterPro" id="IPR019473">
    <property type="entry name" value="TFIID_su8_C"/>
</dbReference>
<dbReference type="Proteomes" id="UP000076842">
    <property type="component" value="Unassembled WGS sequence"/>
</dbReference>
<evidence type="ECO:0000313" key="9">
    <source>
        <dbReference type="EMBL" id="KZT58793.1"/>
    </source>
</evidence>
<dbReference type="GO" id="GO:0005669">
    <property type="term" value="C:transcription factor TFIID complex"/>
    <property type="evidence" value="ECO:0007669"/>
    <property type="project" value="InterPro"/>
</dbReference>
<evidence type="ECO:0000256" key="6">
    <source>
        <dbReference type="ARBA" id="ARBA00023242"/>
    </source>
</evidence>
<evidence type="ECO:0000256" key="5">
    <source>
        <dbReference type="ARBA" id="ARBA00023163"/>
    </source>
</evidence>
<sequence>MASTSQPAQTASSSARPIPFPAPPPVEPVPITPELLNAALVPVIAAQLDAAGFTHVESGAVQWLEETVIHLVQDIFDLAKERAEGTGRGRANALDVWEVIEEDGLIRGGVEALGEIVKARRGQERAGVRIDVQEPAPPEPTLDTLDGADQPALLLPYAPAHVPPLPATHTYVFSRAPPEQRATSLSTLNQQVEESHLAEASLRKLIKSLQDESDALPHTNGTPGGSRAGSEAALMPPPFGLPPRSVADMAPVVNWERGRMQGRRWNVKG</sequence>
<dbReference type="Pfam" id="PF10406">
    <property type="entry name" value="TAF8_C"/>
    <property type="match status" value="1"/>
</dbReference>
<name>A0A165H2Q3_9BASI</name>
<keyword evidence="5" id="KW-0804">Transcription</keyword>
<gene>
    <name evidence="9" type="ORF">CALCODRAFT_482077</name>
</gene>
<evidence type="ECO:0000256" key="1">
    <source>
        <dbReference type="ARBA" id="ARBA00004123"/>
    </source>
</evidence>
<dbReference type="Gene3D" id="1.10.20.10">
    <property type="entry name" value="Histone, subunit A"/>
    <property type="match status" value="1"/>
</dbReference>
<keyword evidence="6" id="KW-0539">Nucleus</keyword>
<proteinExistence type="inferred from homology"/>
<feature type="compositionally biased region" description="Low complexity" evidence="7">
    <location>
        <begin position="1"/>
        <end position="17"/>
    </location>
</feature>